<evidence type="ECO:0000256" key="10">
    <source>
        <dbReference type="ARBA" id="ARBA00023242"/>
    </source>
</evidence>
<sequence length="191" mass="21139">MALRTTLPSRESTFPYPLPTDFLAHLEDCVSHTESCSATLSAGLEKLAPGTRDLPRLTKVLGNKHHFLLLPYPTILTHKSALSTSLAPQIDTLVNRAEALLSSESLRVKNLEDRLNILHSARLPSIEPARPAHPRTFAREAEGSVDEEAGGSRLEGLEVKDLNPAQRRKVAMLRGKRERLEKERRALQGGE</sequence>
<evidence type="ECO:0000256" key="9">
    <source>
        <dbReference type="ARBA" id="ARBA00023212"/>
    </source>
</evidence>
<evidence type="ECO:0000256" key="1">
    <source>
        <dbReference type="ARBA" id="ARBA00004123"/>
    </source>
</evidence>
<evidence type="ECO:0000256" key="13">
    <source>
        <dbReference type="SAM" id="MobiDB-lite"/>
    </source>
</evidence>
<keyword evidence="15" id="KW-1185">Reference proteome</keyword>
<dbReference type="STRING" id="1890683.A0A427YIB9"/>
<dbReference type="EMBL" id="RSCD01000009">
    <property type="protein sequence ID" value="RSH90821.1"/>
    <property type="molecule type" value="Genomic_DNA"/>
</dbReference>
<dbReference type="Pfam" id="PF08287">
    <property type="entry name" value="DASH_Spc19"/>
    <property type="match status" value="1"/>
</dbReference>
<evidence type="ECO:0000256" key="11">
    <source>
        <dbReference type="ARBA" id="ARBA00023328"/>
    </source>
</evidence>
<keyword evidence="10" id="KW-0539">Nucleus</keyword>
<evidence type="ECO:0000256" key="12">
    <source>
        <dbReference type="ARBA" id="ARBA00032583"/>
    </source>
</evidence>
<accession>A0A427YIB9</accession>
<feature type="compositionally biased region" description="Basic and acidic residues" evidence="13">
    <location>
        <begin position="178"/>
        <end position="191"/>
    </location>
</feature>
<dbReference type="GO" id="GO:0008608">
    <property type="term" value="P:attachment of spindle microtubules to kinetochore"/>
    <property type="evidence" value="ECO:0007669"/>
    <property type="project" value="InterPro"/>
</dbReference>
<keyword evidence="7" id="KW-0963">Cytoplasm</keyword>
<evidence type="ECO:0000256" key="8">
    <source>
        <dbReference type="ARBA" id="ARBA00022838"/>
    </source>
</evidence>
<evidence type="ECO:0000313" key="15">
    <source>
        <dbReference type="Proteomes" id="UP000279259"/>
    </source>
</evidence>
<proteinExistence type="inferred from homology"/>
<evidence type="ECO:0000256" key="2">
    <source>
        <dbReference type="ARBA" id="ARBA00004186"/>
    </source>
</evidence>
<comment type="similarity">
    <text evidence="4">Belongs to the DASH complex SPC19 family.</text>
</comment>
<dbReference type="PANTHER" id="PTHR28262">
    <property type="entry name" value="DASH COMPLEX SUBUNIT SPC19"/>
    <property type="match status" value="1"/>
</dbReference>
<dbReference type="InterPro" id="IPR013251">
    <property type="entry name" value="DASH_Spc19"/>
</dbReference>
<feature type="region of interest" description="Disordered" evidence="13">
    <location>
        <begin position="140"/>
        <end position="191"/>
    </location>
</feature>
<protein>
    <recommendedName>
        <fullName evidence="5">DASH complex subunit SPC19</fullName>
    </recommendedName>
    <alternativeName>
        <fullName evidence="12">Outer kinetochore protein SPC19</fullName>
    </alternativeName>
</protein>
<evidence type="ECO:0000256" key="5">
    <source>
        <dbReference type="ARBA" id="ARBA00016329"/>
    </source>
</evidence>
<evidence type="ECO:0000256" key="7">
    <source>
        <dbReference type="ARBA" id="ARBA00022490"/>
    </source>
</evidence>
<evidence type="ECO:0000256" key="3">
    <source>
        <dbReference type="ARBA" id="ARBA00004629"/>
    </source>
</evidence>
<name>A0A427YIB9_9TREE</name>
<keyword evidence="9" id="KW-0206">Cytoskeleton</keyword>
<evidence type="ECO:0000256" key="4">
    <source>
        <dbReference type="ARBA" id="ARBA00008952"/>
    </source>
</evidence>
<reference evidence="14 15" key="1">
    <citation type="submission" date="2018-11" db="EMBL/GenBank/DDBJ databases">
        <title>Genome sequence of Saitozyma podzolica DSM 27192.</title>
        <authorList>
            <person name="Aliyu H."/>
            <person name="Gorte O."/>
            <person name="Ochsenreither K."/>
        </authorList>
    </citation>
    <scope>NUCLEOTIDE SEQUENCE [LARGE SCALE GENOMIC DNA]</scope>
    <source>
        <strain evidence="14 15">DSM 27192</strain>
    </source>
</reference>
<keyword evidence="11" id="KW-0137">Centromere</keyword>
<evidence type="ECO:0000256" key="6">
    <source>
        <dbReference type="ARBA" id="ARBA00022454"/>
    </source>
</evidence>
<evidence type="ECO:0000313" key="14">
    <source>
        <dbReference type="EMBL" id="RSH90821.1"/>
    </source>
</evidence>
<dbReference type="AlphaFoldDB" id="A0A427YIB9"/>
<dbReference type="PANTHER" id="PTHR28262:SF1">
    <property type="entry name" value="DASH COMPLEX SUBUNIT SPC19"/>
    <property type="match status" value="1"/>
</dbReference>
<feature type="compositionally biased region" description="Basic residues" evidence="13">
    <location>
        <begin position="166"/>
        <end position="177"/>
    </location>
</feature>
<comment type="subcellular location">
    <subcellularLocation>
        <location evidence="3">Chromosome</location>
        <location evidence="3">Centromere</location>
        <location evidence="3">Kinetochore</location>
    </subcellularLocation>
    <subcellularLocation>
        <location evidence="2">Cytoplasm</location>
        <location evidence="2">Cytoskeleton</location>
        <location evidence="2">Spindle</location>
    </subcellularLocation>
    <subcellularLocation>
        <location evidence="1">Nucleus</location>
    </subcellularLocation>
</comment>
<dbReference type="OrthoDB" id="3361333at2759"/>
<dbReference type="GO" id="GO:0042729">
    <property type="term" value="C:DASH complex"/>
    <property type="evidence" value="ECO:0007669"/>
    <property type="project" value="InterPro"/>
</dbReference>
<keyword evidence="6" id="KW-0158">Chromosome</keyword>
<keyword evidence="8" id="KW-0995">Kinetochore</keyword>
<comment type="caution">
    <text evidence="14">The sequence shown here is derived from an EMBL/GenBank/DDBJ whole genome shotgun (WGS) entry which is preliminary data.</text>
</comment>
<organism evidence="14 15">
    <name type="scientific">Saitozyma podzolica</name>
    <dbReference type="NCBI Taxonomy" id="1890683"/>
    <lineage>
        <taxon>Eukaryota</taxon>
        <taxon>Fungi</taxon>
        <taxon>Dikarya</taxon>
        <taxon>Basidiomycota</taxon>
        <taxon>Agaricomycotina</taxon>
        <taxon>Tremellomycetes</taxon>
        <taxon>Tremellales</taxon>
        <taxon>Trimorphomycetaceae</taxon>
        <taxon>Saitozyma</taxon>
    </lineage>
</organism>
<dbReference type="Proteomes" id="UP000279259">
    <property type="component" value="Unassembled WGS sequence"/>
</dbReference>
<dbReference type="GO" id="GO:0005876">
    <property type="term" value="C:spindle microtubule"/>
    <property type="evidence" value="ECO:0007669"/>
    <property type="project" value="InterPro"/>
</dbReference>
<gene>
    <name evidence="14" type="ORF">EHS25_009996</name>
</gene>